<name>A0A382LP75_9ZZZZ</name>
<protein>
    <submittedName>
        <fullName evidence="1">Uncharacterized protein</fullName>
    </submittedName>
</protein>
<sequence>MALSIAAAVDFECFNRDFGLSLPHANFQPMVDALLADLNAQGGILDRPVDVVHRLFLPVGPESAEVLCWVRGLGL</sequence>
<dbReference type="EMBL" id="UINC01087836">
    <property type="protein sequence ID" value="SVC37545.1"/>
    <property type="molecule type" value="Genomic_DNA"/>
</dbReference>
<dbReference type="AlphaFoldDB" id="A0A382LP75"/>
<proteinExistence type="predicted"/>
<organism evidence="1">
    <name type="scientific">marine metagenome</name>
    <dbReference type="NCBI Taxonomy" id="408172"/>
    <lineage>
        <taxon>unclassified sequences</taxon>
        <taxon>metagenomes</taxon>
        <taxon>ecological metagenomes</taxon>
    </lineage>
</organism>
<reference evidence="1" key="1">
    <citation type="submission" date="2018-05" db="EMBL/GenBank/DDBJ databases">
        <authorList>
            <person name="Lanie J.A."/>
            <person name="Ng W.-L."/>
            <person name="Kazmierczak K.M."/>
            <person name="Andrzejewski T.M."/>
            <person name="Davidsen T.M."/>
            <person name="Wayne K.J."/>
            <person name="Tettelin H."/>
            <person name="Glass J.I."/>
            <person name="Rusch D."/>
            <person name="Podicherti R."/>
            <person name="Tsui H.-C.T."/>
            <person name="Winkler M.E."/>
        </authorList>
    </citation>
    <scope>NUCLEOTIDE SEQUENCE</scope>
</reference>
<gene>
    <name evidence="1" type="ORF">METZ01_LOCUS290399</name>
</gene>
<accession>A0A382LP75</accession>
<evidence type="ECO:0000313" key="1">
    <source>
        <dbReference type="EMBL" id="SVC37545.1"/>
    </source>
</evidence>